<evidence type="ECO:0008006" key="3">
    <source>
        <dbReference type="Google" id="ProtNLM"/>
    </source>
</evidence>
<sequence>MAFTPVLPVGGVAGWSLLQRIEDQQRETFEKSPEITRATAHFEEKIHTAATAADLVKDRRLLQVALGAFGLEDEIDKRAFIQKVLESDPLDAQSFANRLVDSRYRDLANAFGYGSILGPRVADIGFPGEIAAAFKERQFEVAVGDADSDLRLALNARRELAKHAAAAEDSGSDGKSWFAALGDRPLRAVIEKAYGLPSAFAQIDLDQQRETLRAKTRELFGEESIAVFTDPEKVETVIRRFLARSAAEQGLSGYVPGQGAVSLLQAGAASFANLVQSRFG</sequence>
<protein>
    <recommendedName>
        <fullName evidence="3">Flagellar protein</fullName>
    </recommendedName>
</protein>
<organism evidence="1 2">
    <name type="scientific">Albimonas pacifica</name>
    <dbReference type="NCBI Taxonomy" id="1114924"/>
    <lineage>
        <taxon>Bacteria</taxon>
        <taxon>Pseudomonadati</taxon>
        <taxon>Pseudomonadota</taxon>
        <taxon>Alphaproteobacteria</taxon>
        <taxon>Rhodobacterales</taxon>
        <taxon>Paracoccaceae</taxon>
        <taxon>Albimonas</taxon>
    </lineage>
</organism>
<gene>
    <name evidence="1" type="ORF">SAMN05216258_10766</name>
</gene>
<dbReference type="RefSeq" id="WP_092860992.1">
    <property type="nucleotide sequence ID" value="NZ_FOQH01000007.1"/>
</dbReference>
<dbReference type="AlphaFoldDB" id="A0A1I3IHU4"/>
<evidence type="ECO:0000313" key="1">
    <source>
        <dbReference type="EMBL" id="SFI47568.1"/>
    </source>
</evidence>
<accession>A0A1I3IHU4</accession>
<proteinExistence type="predicted"/>
<evidence type="ECO:0000313" key="2">
    <source>
        <dbReference type="Proteomes" id="UP000199377"/>
    </source>
</evidence>
<dbReference type="Gene3D" id="1.10.3700.10">
    <property type="entry name" value="AGR C 984p-like"/>
    <property type="match status" value="1"/>
</dbReference>
<reference evidence="1 2" key="1">
    <citation type="submission" date="2016-10" db="EMBL/GenBank/DDBJ databases">
        <authorList>
            <person name="de Groot N.N."/>
        </authorList>
    </citation>
    <scope>NUCLEOTIDE SEQUENCE [LARGE SCALE GENOMIC DNA]</scope>
    <source>
        <strain evidence="1 2">CGMCC 1.11030</strain>
    </source>
</reference>
<dbReference type="Pfam" id="PF06748">
    <property type="entry name" value="DUF1217"/>
    <property type="match status" value="1"/>
</dbReference>
<dbReference type="Proteomes" id="UP000199377">
    <property type="component" value="Unassembled WGS sequence"/>
</dbReference>
<dbReference type="InterPro" id="IPR023157">
    <property type="entry name" value="AGR-C-984p-like_sf"/>
</dbReference>
<dbReference type="InterPro" id="IPR010626">
    <property type="entry name" value="DUF1217"/>
</dbReference>
<keyword evidence="2" id="KW-1185">Reference proteome</keyword>
<dbReference type="SUPFAM" id="SSF158837">
    <property type="entry name" value="AGR C 984p-like"/>
    <property type="match status" value="1"/>
</dbReference>
<dbReference type="EMBL" id="FOQH01000007">
    <property type="protein sequence ID" value="SFI47568.1"/>
    <property type="molecule type" value="Genomic_DNA"/>
</dbReference>
<name>A0A1I3IHU4_9RHOB</name>
<dbReference type="OrthoDB" id="7824597at2"/>
<dbReference type="STRING" id="1114924.SAMN05216258_10766"/>